<proteinExistence type="predicted"/>
<reference evidence="1" key="1">
    <citation type="submission" date="2018-02" db="EMBL/GenBank/DDBJ databases">
        <title>The genomes of Aspergillus section Nigri reveals drivers in fungal speciation.</title>
        <authorList>
            <consortium name="DOE Joint Genome Institute"/>
            <person name="Vesth T.C."/>
            <person name="Nybo J."/>
            <person name="Theobald S."/>
            <person name="Brandl J."/>
            <person name="Frisvad J.C."/>
            <person name="Nielsen K.F."/>
            <person name="Lyhne E.K."/>
            <person name="Kogle M.E."/>
            <person name="Kuo A."/>
            <person name="Riley R."/>
            <person name="Clum A."/>
            <person name="Nolan M."/>
            <person name="Lipzen A."/>
            <person name="Salamov A."/>
            <person name="Henrissat B."/>
            <person name="Wiebenga A."/>
            <person name="De vries R.P."/>
            <person name="Grigoriev I.V."/>
            <person name="Mortensen U.H."/>
            <person name="Andersen M.R."/>
            <person name="Baker S.E."/>
        </authorList>
    </citation>
    <scope>NUCLEOTIDE SEQUENCE</scope>
    <source>
        <strain evidence="1">CBS 621.78</strain>
    </source>
</reference>
<accession>A0ACD1GCS8</accession>
<gene>
    <name evidence="1" type="ORF">BO95DRAFT_430670</name>
</gene>
<sequence length="406" mass="44062">MDYSGLVVSSFQDQKIRYTVFGAPVLELYGMEVDYPDFSGYIIPDKHIERACQALEDNGLESCKHGADCPTMTGHEQPPTDIPHFHFPREANWIVVSNSRGSSTTSDCTDSSSSTGSSASSDDDPYQPMLTVRIYRKSVYMWQARDPPLRRPRAVHVDYMLSGEGENRLQDIGRNDVILPSFACWAETLFLNLCRDLIGGSVLQELWKRELEKFALSIQDNNYLDIEPPFGELLWSFRENLRLQQDTLTVGAQRTLRKVSEELRLTGEMPETQGVLYSELGLEPPELEDGSEDGDGDGDRTPTARRSYDSDEGSGETLATESRSSDSSESGTAAGLSDESGSNEGDSSEASSSEASSSEASSSEASSSEASSSEASSGEASSSESSSSESSSSESSSSQSTSDEGD</sequence>
<evidence type="ECO:0000313" key="2">
    <source>
        <dbReference type="Proteomes" id="UP000249057"/>
    </source>
</evidence>
<keyword evidence="2" id="KW-1185">Reference proteome</keyword>
<organism evidence="1 2">
    <name type="scientific">Aspergillus brunneoviolaceus CBS 621.78</name>
    <dbReference type="NCBI Taxonomy" id="1450534"/>
    <lineage>
        <taxon>Eukaryota</taxon>
        <taxon>Fungi</taxon>
        <taxon>Dikarya</taxon>
        <taxon>Ascomycota</taxon>
        <taxon>Pezizomycotina</taxon>
        <taxon>Eurotiomycetes</taxon>
        <taxon>Eurotiomycetidae</taxon>
        <taxon>Eurotiales</taxon>
        <taxon>Aspergillaceae</taxon>
        <taxon>Aspergillus</taxon>
        <taxon>Aspergillus subgen. Circumdati</taxon>
    </lineage>
</organism>
<dbReference type="Proteomes" id="UP000249057">
    <property type="component" value="Unassembled WGS sequence"/>
</dbReference>
<name>A0ACD1GCS8_9EURO</name>
<dbReference type="EMBL" id="KZ825332">
    <property type="protein sequence ID" value="RAH47079.1"/>
    <property type="molecule type" value="Genomic_DNA"/>
</dbReference>
<evidence type="ECO:0000313" key="1">
    <source>
        <dbReference type="EMBL" id="RAH47079.1"/>
    </source>
</evidence>
<protein>
    <submittedName>
        <fullName evidence="1">Uncharacterized protein</fullName>
    </submittedName>
</protein>